<reference evidence="2 3" key="1">
    <citation type="submission" date="2024-05" db="EMBL/GenBank/DDBJ databases">
        <authorList>
            <person name="Wallberg A."/>
        </authorList>
    </citation>
    <scope>NUCLEOTIDE SEQUENCE [LARGE SCALE GENOMIC DNA]</scope>
</reference>
<dbReference type="EMBL" id="CAXKWB010049556">
    <property type="protein sequence ID" value="CAL4168762.1"/>
    <property type="molecule type" value="Genomic_DNA"/>
</dbReference>
<name>A0AAV2S8S7_MEGNR</name>
<keyword evidence="3" id="KW-1185">Reference proteome</keyword>
<dbReference type="AlphaFoldDB" id="A0AAV2S8S7"/>
<evidence type="ECO:0000313" key="2">
    <source>
        <dbReference type="EMBL" id="CAL4168762.1"/>
    </source>
</evidence>
<dbReference type="SUPFAM" id="SSF48726">
    <property type="entry name" value="Immunoglobulin"/>
    <property type="match status" value="1"/>
</dbReference>
<accession>A0AAV2S8S7</accession>
<sequence length="101" mass="10483">RREDAGLYTCLASNREGDGHSNAVLLKVAHIPYCAWSERKHLVVAVNTSISLGCQVEAVPGDLVFSWTMVAPPGGSGSMGEGPTARGGIITGEGPKPMHPG</sequence>
<feature type="region of interest" description="Disordered" evidence="1">
    <location>
        <begin position="74"/>
        <end position="101"/>
    </location>
</feature>
<feature type="non-terminal residue" evidence="2">
    <location>
        <position position="1"/>
    </location>
</feature>
<dbReference type="PANTHER" id="PTHR23278">
    <property type="entry name" value="SIDESTEP PROTEIN"/>
    <property type="match status" value="1"/>
</dbReference>
<gene>
    <name evidence="2" type="ORF">MNOR_LOCUS33742</name>
</gene>
<dbReference type="PANTHER" id="PTHR23278:SF19">
    <property type="entry name" value="OBSCURIN"/>
    <property type="match status" value="1"/>
</dbReference>
<dbReference type="Proteomes" id="UP001497623">
    <property type="component" value="Unassembled WGS sequence"/>
</dbReference>
<organism evidence="2 3">
    <name type="scientific">Meganyctiphanes norvegica</name>
    <name type="common">Northern krill</name>
    <name type="synonym">Thysanopoda norvegica</name>
    <dbReference type="NCBI Taxonomy" id="48144"/>
    <lineage>
        <taxon>Eukaryota</taxon>
        <taxon>Metazoa</taxon>
        <taxon>Ecdysozoa</taxon>
        <taxon>Arthropoda</taxon>
        <taxon>Crustacea</taxon>
        <taxon>Multicrustacea</taxon>
        <taxon>Malacostraca</taxon>
        <taxon>Eumalacostraca</taxon>
        <taxon>Eucarida</taxon>
        <taxon>Euphausiacea</taxon>
        <taxon>Euphausiidae</taxon>
        <taxon>Meganyctiphanes</taxon>
    </lineage>
</organism>
<dbReference type="InterPro" id="IPR036179">
    <property type="entry name" value="Ig-like_dom_sf"/>
</dbReference>
<evidence type="ECO:0000313" key="3">
    <source>
        <dbReference type="Proteomes" id="UP001497623"/>
    </source>
</evidence>
<comment type="caution">
    <text evidence="2">The sequence shown here is derived from an EMBL/GenBank/DDBJ whole genome shotgun (WGS) entry which is preliminary data.</text>
</comment>
<feature type="non-terminal residue" evidence="2">
    <location>
        <position position="101"/>
    </location>
</feature>
<proteinExistence type="predicted"/>
<evidence type="ECO:0000256" key="1">
    <source>
        <dbReference type="SAM" id="MobiDB-lite"/>
    </source>
</evidence>
<protein>
    <submittedName>
        <fullName evidence="2">Uncharacterized protein</fullName>
    </submittedName>
</protein>